<dbReference type="Pfam" id="PF13181">
    <property type="entry name" value="TPR_8"/>
    <property type="match status" value="1"/>
</dbReference>
<keyword evidence="7" id="KW-1185">Reference proteome</keyword>
<sequence length="221" mass="24907">ALELNPAEKNALVARSRCYILLGQPEDALKDAETALQIDKHFLKAIYQKAEALYYLGDFEHSLMYYHRGLHIRPDHDGFKLGVHKAQKAIENAIGSSLSDIIRSRAASSANASEKSDKSEKSAATDETTSEKVTQGSPTPKVSTRTTPLGVANRKKSSKKSRLLRELGVDKDYLDSLLHNPNIKCKYKENDCTVEKYIRDTVEYLNARQEFWRQQLPPSLK</sequence>
<evidence type="ECO:0000256" key="4">
    <source>
        <dbReference type="PROSITE-ProRule" id="PRU00339"/>
    </source>
</evidence>
<evidence type="ECO:0000313" key="6">
    <source>
        <dbReference type="EMBL" id="KAJ8950513.1"/>
    </source>
</evidence>
<accession>A0AAV8YI50</accession>
<dbReference type="SMART" id="SM00028">
    <property type="entry name" value="TPR"/>
    <property type="match status" value="2"/>
</dbReference>
<dbReference type="Gene3D" id="1.25.40.10">
    <property type="entry name" value="Tetratricopeptide repeat domain"/>
    <property type="match status" value="1"/>
</dbReference>
<dbReference type="Proteomes" id="UP001162162">
    <property type="component" value="Unassembled WGS sequence"/>
</dbReference>
<dbReference type="PANTHER" id="PTHR23040">
    <property type="match status" value="1"/>
</dbReference>
<name>A0AAV8YI50_9CUCU</name>
<keyword evidence="4" id="KW-0802">TPR repeat</keyword>
<feature type="region of interest" description="Disordered" evidence="5">
    <location>
        <begin position="109"/>
        <end position="160"/>
    </location>
</feature>
<dbReference type="PROSITE" id="PS50005">
    <property type="entry name" value="TPR"/>
    <property type="match status" value="1"/>
</dbReference>
<protein>
    <recommendedName>
        <fullName evidence="2">Outer dynein arm-docking complex subunit 4</fullName>
    </recommendedName>
    <alternativeName>
        <fullName evidence="3">Tetratricopeptide repeat protein 25</fullName>
    </alternativeName>
</protein>
<feature type="non-terminal residue" evidence="6">
    <location>
        <position position="1"/>
    </location>
</feature>
<reference evidence="6" key="1">
    <citation type="journal article" date="2023" name="Insect Mol. Biol.">
        <title>Genome sequencing provides insights into the evolution of gene families encoding plant cell wall-degrading enzymes in longhorned beetles.</title>
        <authorList>
            <person name="Shin N.R."/>
            <person name="Okamura Y."/>
            <person name="Kirsch R."/>
            <person name="Pauchet Y."/>
        </authorList>
    </citation>
    <scope>NUCLEOTIDE SEQUENCE</scope>
    <source>
        <strain evidence="6">AMC_N1</strain>
    </source>
</reference>
<feature type="compositionally biased region" description="Basic and acidic residues" evidence="5">
    <location>
        <begin position="114"/>
        <end position="124"/>
    </location>
</feature>
<dbReference type="EMBL" id="JAPWTK010000099">
    <property type="protein sequence ID" value="KAJ8950513.1"/>
    <property type="molecule type" value="Genomic_DNA"/>
</dbReference>
<organism evidence="6 7">
    <name type="scientific">Aromia moschata</name>
    <dbReference type="NCBI Taxonomy" id="1265417"/>
    <lineage>
        <taxon>Eukaryota</taxon>
        <taxon>Metazoa</taxon>
        <taxon>Ecdysozoa</taxon>
        <taxon>Arthropoda</taxon>
        <taxon>Hexapoda</taxon>
        <taxon>Insecta</taxon>
        <taxon>Pterygota</taxon>
        <taxon>Neoptera</taxon>
        <taxon>Endopterygota</taxon>
        <taxon>Coleoptera</taxon>
        <taxon>Polyphaga</taxon>
        <taxon>Cucujiformia</taxon>
        <taxon>Chrysomeloidea</taxon>
        <taxon>Cerambycidae</taxon>
        <taxon>Cerambycinae</taxon>
        <taxon>Callichromatini</taxon>
        <taxon>Aromia</taxon>
    </lineage>
</organism>
<dbReference type="SUPFAM" id="SSF48452">
    <property type="entry name" value="TPR-like"/>
    <property type="match status" value="1"/>
</dbReference>
<evidence type="ECO:0000256" key="5">
    <source>
        <dbReference type="SAM" id="MobiDB-lite"/>
    </source>
</evidence>
<dbReference type="AlphaFoldDB" id="A0AAV8YI50"/>
<feature type="compositionally biased region" description="Polar residues" evidence="5">
    <location>
        <begin position="125"/>
        <end position="147"/>
    </location>
</feature>
<evidence type="ECO:0000256" key="3">
    <source>
        <dbReference type="ARBA" id="ARBA00034143"/>
    </source>
</evidence>
<dbReference type="InterPro" id="IPR011990">
    <property type="entry name" value="TPR-like_helical_dom_sf"/>
</dbReference>
<evidence type="ECO:0000256" key="1">
    <source>
        <dbReference type="ARBA" id="ARBA00004430"/>
    </source>
</evidence>
<feature type="repeat" description="TPR" evidence="4">
    <location>
        <begin position="43"/>
        <end position="76"/>
    </location>
</feature>
<dbReference type="GO" id="GO:0005930">
    <property type="term" value="C:axoneme"/>
    <property type="evidence" value="ECO:0007669"/>
    <property type="project" value="UniProtKB-SubCell"/>
</dbReference>
<evidence type="ECO:0000256" key="2">
    <source>
        <dbReference type="ARBA" id="ARBA00034139"/>
    </source>
</evidence>
<gene>
    <name evidence="6" type="ORF">NQ318_015257</name>
</gene>
<comment type="caution">
    <text evidence="6">The sequence shown here is derived from an EMBL/GenBank/DDBJ whole genome shotgun (WGS) entry which is preliminary data.</text>
</comment>
<dbReference type="InterPro" id="IPR040111">
    <property type="entry name" value="ODAD4"/>
</dbReference>
<comment type="subcellular location">
    <subcellularLocation>
        <location evidence="1">Cytoplasm</location>
        <location evidence="1">Cytoskeleton</location>
        <location evidence="1">Cilium axoneme</location>
    </subcellularLocation>
</comment>
<proteinExistence type="predicted"/>
<dbReference type="InterPro" id="IPR019734">
    <property type="entry name" value="TPR_rpt"/>
</dbReference>
<evidence type="ECO:0000313" key="7">
    <source>
        <dbReference type="Proteomes" id="UP001162162"/>
    </source>
</evidence>